<organism evidence="1 2">
    <name type="scientific">Brenthis ino</name>
    <name type="common">lesser marbled fritillary</name>
    <dbReference type="NCBI Taxonomy" id="405034"/>
    <lineage>
        <taxon>Eukaryota</taxon>
        <taxon>Metazoa</taxon>
        <taxon>Ecdysozoa</taxon>
        <taxon>Arthropoda</taxon>
        <taxon>Hexapoda</taxon>
        <taxon>Insecta</taxon>
        <taxon>Pterygota</taxon>
        <taxon>Neoptera</taxon>
        <taxon>Endopterygota</taxon>
        <taxon>Lepidoptera</taxon>
        <taxon>Glossata</taxon>
        <taxon>Ditrysia</taxon>
        <taxon>Papilionoidea</taxon>
        <taxon>Nymphalidae</taxon>
        <taxon>Heliconiinae</taxon>
        <taxon>Argynnini</taxon>
        <taxon>Brenthis</taxon>
    </lineage>
</organism>
<dbReference type="EMBL" id="OV170227">
    <property type="protein sequence ID" value="CAH0727893.1"/>
    <property type="molecule type" value="Genomic_DNA"/>
</dbReference>
<accession>A0A8J9UXG7</accession>
<dbReference type="OrthoDB" id="6919757at2759"/>
<keyword evidence="2" id="KW-1185">Reference proteome</keyword>
<evidence type="ECO:0008006" key="3">
    <source>
        <dbReference type="Google" id="ProtNLM"/>
    </source>
</evidence>
<evidence type="ECO:0000313" key="1">
    <source>
        <dbReference type="EMBL" id="CAH0727893.1"/>
    </source>
</evidence>
<name>A0A8J9UXG7_9NEOP</name>
<proteinExistence type="predicted"/>
<dbReference type="Proteomes" id="UP000838878">
    <property type="component" value="Chromosome 7"/>
</dbReference>
<dbReference type="AlphaFoldDB" id="A0A8J9UXG7"/>
<sequence length="127" mass="14573">MAEFQAGMNEDNVYGRTAKLTGVSESTIRRIVDEGFKNGGKFSTPGKHRKGRPTKHIDDFDICSIRQKVQFFYTVQKEVPTLRKLLAVVINIANKLQYIIIRHQLKSNVFGILVEISWKANVVHHYQ</sequence>
<reference evidence="1" key="1">
    <citation type="submission" date="2021-12" db="EMBL/GenBank/DDBJ databases">
        <authorList>
            <person name="Martin H S."/>
        </authorList>
    </citation>
    <scope>NUCLEOTIDE SEQUENCE</scope>
</reference>
<protein>
    <recommendedName>
        <fullName evidence="3">Transposase</fullName>
    </recommendedName>
</protein>
<evidence type="ECO:0000313" key="2">
    <source>
        <dbReference type="Proteomes" id="UP000838878"/>
    </source>
</evidence>
<gene>
    <name evidence="1" type="ORF">BINO364_LOCUS13173</name>
</gene>
<feature type="non-terminal residue" evidence="1">
    <location>
        <position position="127"/>
    </location>
</feature>